<dbReference type="EMBL" id="BMYQ01000005">
    <property type="protein sequence ID" value="GGW32290.1"/>
    <property type="molecule type" value="Genomic_DNA"/>
</dbReference>
<dbReference type="NCBIfam" id="TIGR02098">
    <property type="entry name" value="MJ0042_CXXC"/>
    <property type="match status" value="1"/>
</dbReference>
<reference evidence="3" key="1">
    <citation type="journal article" date="2014" name="Int. J. Syst. Evol. Microbiol.">
        <title>Complete genome sequence of Corynebacterium casei LMG S-19264T (=DSM 44701T), isolated from a smear-ripened cheese.</title>
        <authorList>
            <consortium name="US DOE Joint Genome Institute (JGI-PGF)"/>
            <person name="Walter F."/>
            <person name="Albersmeier A."/>
            <person name="Kalinowski J."/>
            <person name="Ruckert C."/>
        </authorList>
    </citation>
    <scope>NUCLEOTIDE SEQUENCE</scope>
    <source>
        <strain evidence="3">KCTC 23714</strain>
    </source>
</reference>
<dbReference type="Proteomes" id="UP000628984">
    <property type="component" value="Unassembled WGS sequence"/>
</dbReference>
<evidence type="ECO:0000259" key="2">
    <source>
        <dbReference type="Pfam" id="PF13717"/>
    </source>
</evidence>
<keyword evidence="1" id="KW-1133">Transmembrane helix</keyword>
<reference evidence="3" key="2">
    <citation type="submission" date="2020-09" db="EMBL/GenBank/DDBJ databases">
        <authorList>
            <person name="Sun Q."/>
            <person name="Kim S."/>
        </authorList>
    </citation>
    <scope>NUCLEOTIDE SEQUENCE</scope>
    <source>
        <strain evidence="3">KCTC 23714</strain>
    </source>
</reference>
<protein>
    <recommendedName>
        <fullName evidence="2">Zinc finger/thioredoxin putative domain-containing protein</fullName>
    </recommendedName>
</protein>
<evidence type="ECO:0000256" key="1">
    <source>
        <dbReference type="SAM" id="Phobius"/>
    </source>
</evidence>
<proteinExistence type="predicted"/>
<evidence type="ECO:0000313" key="3">
    <source>
        <dbReference type="EMBL" id="GGW32290.1"/>
    </source>
</evidence>
<feature type="transmembrane region" description="Helical" evidence="1">
    <location>
        <begin position="195"/>
        <end position="214"/>
    </location>
</feature>
<gene>
    <name evidence="3" type="ORF">GCM10011452_21120</name>
</gene>
<keyword evidence="1" id="KW-0812">Transmembrane</keyword>
<accession>A0A918IUD9</accession>
<organism evidence="3 4">
    <name type="scientific">Gemmobacter lanyuensis</name>
    <dbReference type="NCBI Taxonomy" id="1054497"/>
    <lineage>
        <taxon>Bacteria</taxon>
        <taxon>Pseudomonadati</taxon>
        <taxon>Pseudomonadota</taxon>
        <taxon>Alphaproteobacteria</taxon>
        <taxon>Rhodobacterales</taxon>
        <taxon>Paracoccaceae</taxon>
        <taxon>Gemmobacter</taxon>
    </lineage>
</organism>
<dbReference type="RefSeq" id="WP_189633817.1">
    <property type="nucleotide sequence ID" value="NZ_BMYQ01000005.1"/>
</dbReference>
<evidence type="ECO:0000313" key="4">
    <source>
        <dbReference type="Proteomes" id="UP000628984"/>
    </source>
</evidence>
<comment type="caution">
    <text evidence="3">The sequence shown here is derived from an EMBL/GenBank/DDBJ whole genome shotgun (WGS) entry which is preliminary data.</text>
</comment>
<feature type="domain" description="Zinc finger/thioredoxin putative" evidence="2">
    <location>
        <begin position="1"/>
        <end position="36"/>
    </location>
</feature>
<name>A0A918IUD9_9RHOB</name>
<dbReference type="InterPro" id="IPR011723">
    <property type="entry name" value="Znf/thioredoxin_put"/>
</dbReference>
<sequence length="255" mass="27034">MRLICPNCDAQYEVADEAIPDEGRDVQCSNCGHAWFQLPPAVLEAQAAEAEVFDPPVEMAPQIGAEPAAPALPEPEPELSPRAAPAARNLDESLVALLKEEAEREAQARAREEPALETQGDLGLEAPQVSAAARRIAQLKGVEEENAADLHVRPAKGRDLLPDIEEINSTLSPAADPITAAPVLRTKAANASFRSGFSLALLVAAVAVAAYVMAPRIAQQMPASADLLIAYVAKVDAARLWLDGLMQRAIMALQG</sequence>
<dbReference type="AlphaFoldDB" id="A0A918IUD9"/>
<keyword evidence="4" id="KW-1185">Reference proteome</keyword>
<keyword evidence="1" id="KW-0472">Membrane</keyword>
<dbReference type="Pfam" id="PF13717">
    <property type="entry name" value="Zn_ribbon_4"/>
    <property type="match status" value="1"/>
</dbReference>